<gene>
    <name evidence="1" type="ORF">V1517DRAFT_37519</name>
</gene>
<name>A0ACC3TER0_9ASCO</name>
<keyword evidence="2" id="KW-1185">Reference proteome</keyword>
<evidence type="ECO:0000313" key="2">
    <source>
        <dbReference type="Proteomes" id="UP001489719"/>
    </source>
</evidence>
<protein>
    <submittedName>
        <fullName evidence="1">Uncharacterized protein</fullName>
    </submittedName>
</protein>
<dbReference type="Proteomes" id="UP001489719">
    <property type="component" value="Unassembled WGS sequence"/>
</dbReference>
<proteinExistence type="predicted"/>
<reference evidence="2" key="1">
    <citation type="journal article" date="2024" name="Front. Bioeng. Biotechnol.">
        <title>Genome-scale model development and genomic sequencing of the oleaginous clade Lipomyces.</title>
        <authorList>
            <person name="Czajka J.J."/>
            <person name="Han Y."/>
            <person name="Kim J."/>
            <person name="Mondo S.J."/>
            <person name="Hofstad B.A."/>
            <person name="Robles A."/>
            <person name="Haridas S."/>
            <person name="Riley R."/>
            <person name="LaButti K."/>
            <person name="Pangilinan J."/>
            <person name="Andreopoulos W."/>
            <person name="Lipzen A."/>
            <person name="Yan J."/>
            <person name="Wang M."/>
            <person name="Ng V."/>
            <person name="Grigoriev I.V."/>
            <person name="Spatafora J.W."/>
            <person name="Magnuson J.K."/>
            <person name="Baker S.E."/>
            <person name="Pomraning K.R."/>
        </authorList>
    </citation>
    <scope>NUCLEOTIDE SEQUENCE [LARGE SCALE GENOMIC DNA]</scope>
    <source>
        <strain evidence="2">CBS 10300</strain>
    </source>
</reference>
<dbReference type="EMBL" id="MU970175">
    <property type="protein sequence ID" value="KAK9319599.1"/>
    <property type="molecule type" value="Genomic_DNA"/>
</dbReference>
<sequence>MFSALTRFRMRRQTVNVTDGVYSLQATVPQVSNSGFKPARNKKSFKTRMLSGNGVSKNKPKCSHCEERNHEPKDCRVREYQLRQVQLM</sequence>
<accession>A0ACC3TER0</accession>
<comment type="caution">
    <text evidence="1">The sequence shown here is derived from an EMBL/GenBank/DDBJ whole genome shotgun (WGS) entry which is preliminary data.</text>
</comment>
<evidence type="ECO:0000313" key="1">
    <source>
        <dbReference type="EMBL" id="KAK9319599.1"/>
    </source>
</evidence>
<organism evidence="1 2">
    <name type="scientific">Lipomyces orientalis</name>
    <dbReference type="NCBI Taxonomy" id="1233043"/>
    <lineage>
        <taxon>Eukaryota</taxon>
        <taxon>Fungi</taxon>
        <taxon>Dikarya</taxon>
        <taxon>Ascomycota</taxon>
        <taxon>Saccharomycotina</taxon>
        <taxon>Lipomycetes</taxon>
        <taxon>Lipomycetales</taxon>
        <taxon>Lipomycetaceae</taxon>
        <taxon>Lipomyces</taxon>
    </lineage>
</organism>